<evidence type="ECO:0000313" key="2">
    <source>
        <dbReference type="WBParaSite" id="maker-uti_cns_0008504-snap-gene-0.4-mRNA-1"/>
    </source>
</evidence>
<name>A0A1I8HX97_9PLAT</name>
<dbReference type="Proteomes" id="UP000095280">
    <property type="component" value="Unplaced"/>
</dbReference>
<proteinExistence type="predicted"/>
<dbReference type="WBParaSite" id="maker-uti_cns_0008504-snap-gene-0.4-mRNA-1">
    <property type="protein sequence ID" value="maker-uti_cns_0008504-snap-gene-0.4-mRNA-1"/>
    <property type="gene ID" value="maker-uti_cns_0008504-snap-gene-0.4"/>
</dbReference>
<protein>
    <submittedName>
        <fullName evidence="2">Uncharacterized protein</fullName>
    </submittedName>
</protein>
<evidence type="ECO:0000313" key="1">
    <source>
        <dbReference type="Proteomes" id="UP000095280"/>
    </source>
</evidence>
<keyword evidence="1" id="KW-1185">Reference proteome</keyword>
<organism evidence="1 2">
    <name type="scientific">Macrostomum lignano</name>
    <dbReference type="NCBI Taxonomy" id="282301"/>
    <lineage>
        <taxon>Eukaryota</taxon>
        <taxon>Metazoa</taxon>
        <taxon>Spiralia</taxon>
        <taxon>Lophotrochozoa</taxon>
        <taxon>Platyhelminthes</taxon>
        <taxon>Rhabditophora</taxon>
        <taxon>Macrostomorpha</taxon>
        <taxon>Macrostomida</taxon>
        <taxon>Macrostomidae</taxon>
        <taxon>Macrostomum</taxon>
    </lineage>
</organism>
<dbReference type="AlphaFoldDB" id="A0A1I8HX97"/>
<dbReference type="OrthoDB" id="6140402at2759"/>
<accession>A0A1I8HX97</accession>
<reference evidence="2" key="1">
    <citation type="submission" date="2016-11" db="UniProtKB">
        <authorList>
            <consortium name="WormBaseParasite"/>
        </authorList>
    </citation>
    <scope>IDENTIFICATION</scope>
</reference>
<sequence length="218" mass="25903">MTATWSVTDYEYNVTTRPYIESCELIWPRNDKRDAVHTASPFSSNRNPRDFYVIHPDWTSEALSAAPLAPPNTAKEDGRRRPWLWEHPRARELFYPDKRTQLRNRVLRDMQTEDRVRRLHTDPHYQVKHNSPWYVNNPAEVRDSNPLEKRRPLPDLYHQRPWNNARQVLARELANPVPPEARLLVANSSEMNGRPMTESEVARFRCNSRQYMTPCDWN</sequence>